<name>A0ABW9W9A1_9BURK</name>
<dbReference type="RefSeq" id="WP_161058206.1">
    <property type="nucleotide sequence ID" value="NZ_WWCT01000044.1"/>
</dbReference>
<sequence length="79" mass="8703">MKFNPKSRGQPPPAGLTPSAVNPHEYSLSGVFEIIFDFFQKTPKVPSITAVTSFKMRRKPCIANPAVGAKKFKNISQKP</sequence>
<gene>
    <name evidence="2" type="ORF">GTP69_29570</name>
</gene>
<dbReference type="Proteomes" id="UP000642144">
    <property type="component" value="Unassembled WGS sequence"/>
</dbReference>
<evidence type="ECO:0000256" key="1">
    <source>
        <dbReference type="SAM" id="MobiDB-lite"/>
    </source>
</evidence>
<comment type="caution">
    <text evidence="2">The sequence shown here is derived from an EMBL/GenBank/DDBJ whole genome shotgun (WGS) entry which is preliminary data.</text>
</comment>
<dbReference type="EMBL" id="WWCT01000044">
    <property type="protein sequence ID" value="MYN30558.1"/>
    <property type="molecule type" value="Genomic_DNA"/>
</dbReference>
<reference evidence="2 3" key="1">
    <citation type="submission" date="2019-12" db="EMBL/GenBank/DDBJ databases">
        <title>Novel species isolated from a subtropical stream in China.</title>
        <authorList>
            <person name="Lu H."/>
        </authorList>
    </citation>
    <scope>NUCLEOTIDE SEQUENCE [LARGE SCALE GENOMIC DNA]</scope>
    <source>
        <strain evidence="2 3">CY42W</strain>
    </source>
</reference>
<organism evidence="2 3">
    <name type="scientific">Duganella levis</name>
    <dbReference type="NCBI Taxonomy" id="2692169"/>
    <lineage>
        <taxon>Bacteria</taxon>
        <taxon>Pseudomonadati</taxon>
        <taxon>Pseudomonadota</taxon>
        <taxon>Betaproteobacteria</taxon>
        <taxon>Burkholderiales</taxon>
        <taxon>Oxalobacteraceae</taxon>
        <taxon>Telluria group</taxon>
        <taxon>Duganella</taxon>
    </lineage>
</organism>
<proteinExistence type="predicted"/>
<accession>A0ABW9W9A1</accession>
<feature type="region of interest" description="Disordered" evidence="1">
    <location>
        <begin position="1"/>
        <end position="20"/>
    </location>
</feature>
<protein>
    <submittedName>
        <fullName evidence="2">Uncharacterized protein</fullName>
    </submittedName>
</protein>
<evidence type="ECO:0000313" key="3">
    <source>
        <dbReference type="Proteomes" id="UP000642144"/>
    </source>
</evidence>
<evidence type="ECO:0000313" key="2">
    <source>
        <dbReference type="EMBL" id="MYN30558.1"/>
    </source>
</evidence>
<keyword evidence="3" id="KW-1185">Reference proteome</keyword>